<keyword evidence="4" id="KW-0325">Glycoprotein</keyword>
<dbReference type="GO" id="GO:0006581">
    <property type="term" value="P:acetylcholine catabolic process"/>
    <property type="evidence" value="ECO:0007669"/>
    <property type="project" value="TreeGrafter"/>
</dbReference>
<feature type="domain" description="Carboxylesterase type B" evidence="5">
    <location>
        <begin position="2"/>
        <end position="446"/>
    </location>
</feature>
<dbReference type="OrthoDB" id="408631at2759"/>
<sequence>VQGIPYATPPLGDLRFRRTVPIYYNEYKTISATQFSNICLQYGNANENEDCLYLNIYTSTLNPSANMPVMIWLYGGGFTTGAGSNYDGQQLAIRDVVVVTLNYRLGVFGFMCTDRPDAPGNAGLWDQAMAMNWTQQYITHFGGNPNDIVMFGQSCGSMSISAHILSNVSQGIQVGKNLTSRQVDGLIAKRLASFVGCNIHTDYVQCLRQISGKELILAQNKTLLWNIGIEKTIQLVSDIYPFSVCYGDEFLPQSPVQLLKQRNFRPDLQVLMGHEIMDGAIFTPIFNYVIPTGSQYVPSVPFAYINKHIAYSNLRTLFANTPYPKVLAQKYTQTFSNWYNISQTNDLRATVVQSISDYRYTCSTVLFGQLLNKYSNFAVNVHQYYLQYANSQSPCYNSTWCYGATHYDDLPLVFGQPYYQSNYTDTDRYMSALVMNIWTQFAKTGFIGNTFLYCSGSKRQSMAAIHTTN</sequence>
<evidence type="ECO:0000256" key="3">
    <source>
        <dbReference type="ARBA" id="ARBA00022801"/>
    </source>
</evidence>
<dbReference type="GO" id="GO:0003990">
    <property type="term" value="F:acetylcholinesterase activity"/>
    <property type="evidence" value="ECO:0007669"/>
    <property type="project" value="TreeGrafter"/>
</dbReference>
<proteinExistence type="inferred from homology"/>
<dbReference type="PANTHER" id="PTHR43918:SF4">
    <property type="entry name" value="CARBOXYLIC ESTER HYDROLASE"/>
    <property type="match status" value="1"/>
</dbReference>
<feature type="non-terminal residue" evidence="6">
    <location>
        <position position="1"/>
    </location>
</feature>
<evidence type="ECO:0000256" key="4">
    <source>
        <dbReference type="ARBA" id="ARBA00023180"/>
    </source>
</evidence>
<evidence type="ECO:0000256" key="2">
    <source>
        <dbReference type="ARBA" id="ARBA00022487"/>
    </source>
</evidence>
<dbReference type="Pfam" id="PF00135">
    <property type="entry name" value="COesterase"/>
    <property type="match status" value="1"/>
</dbReference>
<dbReference type="GO" id="GO:0005615">
    <property type="term" value="C:extracellular space"/>
    <property type="evidence" value="ECO:0007669"/>
    <property type="project" value="TreeGrafter"/>
</dbReference>
<evidence type="ECO:0000313" key="7">
    <source>
        <dbReference type="Proteomes" id="UP000759131"/>
    </source>
</evidence>
<gene>
    <name evidence="6" type="ORF">OSB1V03_LOCUS16420</name>
</gene>
<dbReference type="AlphaFoldDB" id="A0A7R9L6L3"/>
<comment type="similarity">
    <text evidence="1">Belongs to the type-B carboxylesterase/lipase family.</text>
</comment>
<reference evidence="6" key="1">
    <citation type="submission" date="2020-11" db="EMBL/GenBank/DDBJ databases">
        <authorList>
            <person name="Tran Van P."/>
        </authorList>
    </citation>
    <scope>NUCLEOTIDE SEQUENCE</scope>
</reference>
<evidence type="ECO:0000256" key="1">
    <source>
        <dbReference type="ARBA" id="ARBA00005964"/>
    </source>
</evidence>
<organism evidence="6">
    <name type="scientific">Medioppia subpectinata</name>
    <dbReference type="NCBI Taxonomy" id="1979941"/>
    <lineage>
        <taxon>Eukaryota</taxon>
        <taxon>Metazoa</taxon>
        <taxon>Ecdysozoa</taxon>
        <taxon>Arthropoda</taxon>
        <taxon>Chelicerata</taxon>
        <taxon>Arachnida</taxon>
        <taxon>Acari</taxon>
        <taxon>Acariformes</taxon>
        <taxon>Sarcoptiformes</taxon>
        <taxon>Oribatida</taxon>
        <taxon>Brachypylina</taxon>
        <taxon>Oppioidea</taxon>
        <taxon>Oppiidae</taxon>
        <taxon>Medioppia</taxon>
    </lineage>
</organism>
<name>A0A7R9L6L3_9ACAR</name>
<dbReference type="GO" id="GO:0019695">
    <property type="term" value="P:choline metabolic process"/>
    <property type="evidence" value="ECO:0007669"/>
    <property type="project" value="TreeGrafter"/>
</dbReference>
<evidence type="ECO:0000313" key="6">
    <source>
        <dbReference type="EMBL" id="CAD7636031.1"/>
    </source>
</evidence>
<protein>
    <recommendedName>
        <fullName evidence="5">Carboxylesterase type B domain-containing protein</fullName>
    </recommendedName>
</protein>
<dbReference type="InterPro" id="IPR002018">
    <property type="entry name" value="CarbesteraseB"/>
</dbReference>
<keyword evidence="7" id="KW-1185">Reference proteome</keyword>
<feature type="non-terminal residue" evidence="6">
    <location>
        <position position="469"/>
    </location>
</feature>
<dbReference type="Gene3D" id="3.40.50.1820">
    <property type="entry name" value="alpha/beta hydrolase"/>
    <property type="match status" value="1"/>
</dbReference>
<dbReference type="InterPro" id="IPR029058">
    <property type="entry name" value="AB_hydrolase_fold"/>
</dbReference>
<dbReference type="EMBL" id="OC872836">
    <property type="protein sequence ID" value="CAD7636031.1"/>
    <property type="molecule type" value="Genomic_DNA"/>
</dbReference>
<accession>A0A7R9L6L3</accession>
<evidence type="ECO:0000259" key="5">
    <source>
        <dbReference type="Pfam" id="PF00135"/>
    </source>
</evidence>
<keyword evidence="2" id="KW-0719">Serine esterase</keyword>
<dbReference type="PANTHER" id="PTHR43918">
    <property type="entry name" value="ACETYLCHOLINESTERASE"/>
    <property type="match status" value="1"/>
</dbReference>
<dbReference type="EMBL" id="CAJPIZ010018261">
    <property type="protein sequence ID" value="CAG2116461.1"/>
    <property type="molecule type" value="Genomic_DNA"/>
</dbReference>
<dbReference type="SUPFAM" id="SSF53474">
    <property type="entry name" value="alpha/beta-Hydrolases"/>
    <property type="match status" value="1"/>
</dbReference>
<dbReference type="GO" id="GO:0005886">
    <property type="term" value="C:plasma membrane"/>
    <property type="evidence" value="ECO:0007669"/>
    <property type="project" value="TreeGrafter"/>
</dbReference>
<dbReference type="Proteomes" id="UP000759131">
    <property type="component" value="Unassembled WGS sequence"/>
</dbReference>
<keyword evidence="3" id="KW-0378">Hydrolase</keyword>
<dbReference type="InterPro" id="IPR050654">
    <property type="entry name" value="AChE-related_enzymes"/>
</dbReference>